<feature type="region of interest" description="Disordered" evidence="1">
    <location>
        <begin position="599"/>
        <end position="619"/>
    </location>
</feature>
<dbReference type="Proteomes" id="UP000176288">
    <property type="component" value="Chromosome"/>
</dbReference>
<name>A0A1D9MMK9_9ACTO</name>
<keyword evidence="2" id="KW-0812">Transmembrane</keyword>
<dbReference type="STRING" id="1912795.BK816_08935"/>
<feature type="region of interest" description="Disordered" evidence="1">
    <location>
        <begin position="33"/>
        <end position="53"/>
    </location>
</feature>
<keyword evidence="2" id="KW-1133">Transmembrane helix</keyword>
<feature type="region of interest" description="Disordered" evidence="1">
    <location>
        <begin position="371"/>
        <end position="467"/>
    </location>
</feature>
<organism evidence="4 5">
    <name type="scientific">Boudabousia tangfeifanii</name>
    <dbReference type="NCBI Taxonomy" id="1912795"/>
    <lineage>
        <taxon>Bacteria</taxon>
        <taxon>Bacillati</taxon>
        <taxon>Actinomycetota</taxon>
        <taxon>Actinomycetes</taxon>
        <taxon>Actinomycetales</taxon>
        <taxon>Actinomycetaceae</taxon>
        <taxon>Boudabousia</taxon>
    </lineage>
</organism>
<evidence type="ECO:0000256" key="3">
    <source>
        <dbReference type="SAM" id="SignalP"/>
    </source>
</evidence>
<protein>
    <submittedName>
        <fullName evidence="4">Uncharacterized protein</fullName>
    </submittedName>
</protein>
<dbReference type="EMBL" id="CP017812">
    <property type="protein sequence ID" value="AOZ73380.1"/>
    <property type="molecule type" value="Genomic_DNA"/>
</dbReference>
<feature type="compositionally biased region" description="Polar residues" evidence="1">
    <location>
        <begin position="39"/>
        <end position="53"/>
    </location>
</feature>
<dbReference type="KEGG" id="avu:BK816_08935"/>
<feature type="signal peptide" evidence="3">
    <location>
        <begin position="1"/>
        <end position="31"/>
    </location>
</feature>
<keyword evidence="5" id="KW-1185">Reference proteome</keyword>
<feature type="compositionally biased region" description="Low complexity" evidence="1">
    <location>
        <begin position="452"/>
        <end position="462"/>
    </location>
</feature>
<keyword evidence="3" id="KW-0732">Signal</keyword>
<evidence type="ECO:0000256" key="1">
    <source>
        <dbReference type="SAM" id="MobiDB-lite"/>
    </source>
</evidence>
<feature type="compositionally biased region" description="Polar residues" evidence="1">
    <location>
        <begin position="419"/>
        <end position="431"/>
    </location>
</feature>
<feature type="compositionally biased region" description="Low complexity" evidence="1">
    <location>
        <begin position="432"/>
        <end position="443"/>
    </location>
</feature>
<reference evidence="4 5" key="1">
    <citation type="submission" date="2016-10" db="EMBL/GenBank/DDBJ databases">
        <title>Actinomyces aegypiusis sp. nov., isolated from the Aegypius monachus in Qinghai Tibet Plateau China.</title>
        <authorList>
            <person name="Wang Y."/>
        </authorList>
    </citation>
    <scope>NUCLEOTIDE SEQUENCE [LARGE SCALE GENOMIC DNA]</scope>
    <source>
        <strain evidence="4 5">VUL4_3</strain>
    </source>
</reference>
<dbReference type="AlphaFoldDB" id="A0A1D9MMK9"/>
<evidence type="ECO:0000313" key="4">
    <source>
        <dbReference type="EMBL" id="AOZ73380.1"/>
    </source>
</evidence>
<dbReference type="Pfam" id="PF19516">
    <property type="entry name" value="DUF6049"/>
    <property type="match status" value="1"/>
</dbReference>
<dbReference type="InterPro" id="IPR046112">
    <property type="entry name" value="DUF6049"/>
</dbReference>
<evidence type="ECO:0000256" key="2">
    <source>
        <dbReference type="SAM" id="Phobius"/>
    </source>
</evidence>
<evidence type="ECO:0000313" key="5">
    <source>
        <dbReference type="Proteomes" id="UP000176288"/>
    </source>
</evidence>
<proteinExistence type="predicted"/>
<keyword evidence="2" id="KW-0472">Membrane</keyword>
<feature type="chain" id="PRO_5009443781" evidence="3">
    <location>
        <begin position="32"/>
        <end position="931"/>
    </location>
</feature>
<feature type="transmembrane region" description="Helical" evidence="2">
    <location>
        <begin position="907"/>
        <end position="924"/>
    </location>
</feature>
<sequence>MARLQRKSLWVKTAVVTLCAAIMAPTGLANAATPPQGGMASQPSTSAFRSLASSAPTTHTLGQTVDSLLPVAKDDRTKPQQISLNFLGLNPRLLSGSQDLEVTLEVKNETGQFAPAPRLNLWLETTPITFETEELKDWAKSLASKHQSPEVDGKVLRLEAIRLPAMFPGTKGKVTIRVPKKEWQKKLKRNGGYRLHASLRISTISNVSSSAKAAQAAVLGFRKGEGVKPAVLGTRGDGWTYTPVGNVDANITKDTAQQAVDQSASDSTVLAITNQTPPSELTNSEQKTWRAAKGKIQIVPFTEITLSNLDLLNDIPALAAVKRLPDQIRTATKAGVNLSVDPAVIKYATKQAPSPELAAAISKTKLVSNPDLFTQVPTSPILPKVDTAETPKLDGSGSDIANPSPRTPESDSGADNKPLPSSTTPETNSKQTPKPTGKPPATKGTKEPKPTPSGRTPSRPSTAEQPQEIDPLLQATQRQQDQIATSLPALAAVPNGKLAFNIFGRPPLTKLPLKEPQMQALADHAWSEQASVIKEFNTLKLSTSATTANSGASNNKEKGKALSVFTPHAGWGTKLADLPDSFKDSLALVNSVDLLAEPEKAQTVEADSDSQDEKNESLNRENYPVGRFTLAIPNQTPVAALTVDHTVSELTSLAFRAKGEARFDYQQVLLAALAELGPRGPIGIKIPTELTNDAMNALLRGTNQQIQSLTFQQALEAEPSFTGSLRTQSWPSTDSEAQVTTLPVDELTDDLKRLNLVSQMLDNPRVMMDPIFDSALLWLRTTDPTPKNYLTWAKELPAYLAPLEAFPPNNPLMITSESSLPLPVKNKLPWNLNFQVSLIANNLRLKVKEPLKSSLPPNTSRTLNVPLTAMGPGDVKTRVILLNPAGDQVNEPTRFTLRIRPDWETKGLLTVSIVLGILMIIGLVRRIRRGK</sequence>
<gene>
    <name evidence="4" type="ORF">BK816_08935</name>
</gene>
<accession>A0A1D9MMK9</accession>